<dbReference type="KEGG" id="bbae:FRD01_20775"/>
<dbReference type="RefSeq" id="WP_146962858.1">
    <property type="nucleotide sequence ID" value="NZ_CP042467.1"/>
</dbReference>
<name>A0A5B8XVL7_9DELT</name>
<protein>
    <recommendedName>
        <fullName evidence="3">Rubrerythrin diiron-binding domain-containing protein</fullName>
    </recommendedName>
</protein>
<organism evidence="1 2">
    <name type="scientific">Microvenator marinus</name>
    <dbReference type="NCBI Taxonomy" id="2600177"/>
    <lineage>
        <taxon>Bacteria</taxon>
        <taxon>Deltaproteobacteria</taxon>
        <taxon>Bradymonadales</taxon>
        <taxon>Microvenatoraceae</taxon>
        <taxon>Microvenator</taxon>
    </lineage>
</organism>
<dbReference type="EMBL" id="CP042467">
    <property type="protein sequence ID" value="QED29625.1"/>
    <property type="molecule type" value="Genomic_DNA"/>
</dbReference>
<proteinExistence type="predicted"/>
<evidence type="ECO:0008006" key="3">
    <source>
        <dbReference type="Google" id="ProtNLM"/>
    </source>
</evidence>
<reference evidence="1 2" key="1">
    <citation type="submission" date="2019-08" db="EMBL/GenBank/DDBJ databases">
        <authorList>
            <person name="Liang Q."/>
        </authorList>
    </citation>
    <scope>NUCLEOTIDE SEQUENCE [LARGE SCALE GENOMIC DNA]</scope>
    <source>
        <strain evidence="1 2">V1718</strain>
    </source>
</reference>
<evidence type="ECO:0000313" key="1">
    <source>
        <dbReference type="EMBL" id="QED29625.1"/>
    </source>
</evidence>
<dbReference type="OrthoDB" id="338241at2"/>
<dbReference type="SUPFAM" id="SSF47240">
    <property type="entry name" value="Ferritin-like"/>
    <property type="match status" value="1"/>
</dbReference>
<sequence>MREELKSVLEGITSARQLEAEFLNTLSLLEFTGARKISKTVAEHHPSLEVLDHLADETRHAAALKRLAVEVGGGEPGYIAREAAAKYFYKLDRELAAWVEDLVGQPDMVLTYRLVTTMIERRAMVLYPLYRKASATSSVRDELRAIIIEEQGHRVAIEEACVAMLEPYGVTSLAAPEAVESAFFSAFLRELAAEVEDRLVFEKSA</sequence>
<accession>A0A5B8XVL7</accession>
<dbReference type="AlphaFoldDB" id="A0A5B8XVL7"/>
<gene>
    <name evidence="1" type="ORF">FRD01_20775</name>
</gene>
<dbReference type="Proteomes" id="UP000321595">
    <property type="component" value="Chromosome"/>
</dbReference>
<evidence type="ECO:0000313" key="2">
    <source>
        <dbReference type="Proteomes" id="UP000321595"/>
    </source>
</evidence>
<keyword evidence="2" id="KW-1185">Reference proteome</keyword>
<dbReference type="InterPro" id="IPR009078">
    <property type="entry name" value="Ferritin-like_SF"/>
</dbReference>